<name>A0A9W5YCN3_9FIRM</name>
<proteinExistence type="predicted"/>
<keyword evidence="2" id="KW-1185">Reference proteome</keyword>
<comment type="caution">
    <text evidence="1">The sequence shown here is derived from an EMBL/GenBank/DDBJ whole genome shotgun (WGS) entry which is preliminary data.</text>
</comment>
<evidence type="ECO:0000313" key="2">
    <source>
        <dbReference type="Proteomes" id="UP001144256"/>
    </source>
</evidence>
<accession>A0A9W5YCN3</accession>
<gene>
    <name evidence="1" type="ORF">SH1V18_40950</name>
</gene>
<dbReference type="RefSeq" id="WP_281818794.1">
    <property type="nucleotide sequence ID" value="NZ_BRLB01000019.1"/>
</dbReference>
<reference evidence="1" key="1">
    <citation type="submission" date="2022-06" db="EMBL/GenBank/DDBJ databases">
        <title>Vallitalea longa sp. nov., an anaerobic bacterium isolated from marine sediment.</title>
        <authorList>
            <person name="Hirano S."/>
            <person name="Terahara T."/>
            <person name="Mori K."/>
            <person name="Hamada M."/>
            <person name="Matsumoto R."/>
            <person name="Kobayashi T."/>
        </authorList>
    </citation>
    <scope>NUCLEOTIDE SEQUENCE</scope>
    <source>
        <strain evidence="1">SH18-1</strain>
    </source>
</reference>
<evidence type="ECO:0000313" key="1">
    <source>
        <dbReference type="EMBL" id="GKX31615.1"/>
    </source>
</evidence>
<dbReference type="Proteomes" id="UP001144256">
    <property type="component" value="Unassembled WGS sequence"/>
</dbReference>
<organism evidence="1 2">
    <name type="scientific">Vallitalea longa</name>
    <dbReference type="NCBI Taxonomy" id="2936439"/>
    <lineage>
        <taxon>Bacteria</taxon>
        <taxon>Bacillati</taxon>
        <taxon>Bacillota</taxon>
        <taxon>Clostridia</taxon>
        <taxon>Lachnospirales</taxon>
        <taxon>Vallitaleaceae</taxon>
        <taxon>Vallitalea</taxon>
    </lineage>
</organism>
<sequence>MITAYLVGISTYQENEDIEFRYCIYDDKELICKESIWREYKKPAVVTHYGILSLLKKLNKFSDKDIEIRINDGAVYEQVNGTSSTKNKEVLKMAKKVKERLAHYPNVTIKNVGTNSEELKEWDRILKA</sequence>
<dbReference type="EMBL" id="BRLB01000019">
    <property type="protein sequence ID" value="GKX31615.1"/>
    <property type="molecule type" value="Genomic_DNA"/>
</dbReference>
<protein>
    <submittedName>
        <fullName evidence="1">Uncharacterized protein</fullName>
    </submittedName>
</protein>
<dbReference type="AlphaFoldDB" id="A0A9W5YCN3"/>